<comment type="similarity">
    <text evidence="1">Belongs to the ARG7 family.</text>
</comment>
<dbReference type="PANTHER" id="PTHR31929">
    <property type="entry name" value="SAUR-LIKE AUXIN-RESPONSIVE PROTEIN FAMILY-RELATED"/>
    <property type="match status" value="1"/>
</dbReference>
<dbReference type="EMBL" id="CP133612">
    <property type="protein sequence ID" value="WMV13175.1"/>
    <property type="molecule type" value="Genomic_DNA"/>
</dbReference>
<reference evidence="2" key="1">
    <citation type="submission" date="2023-08" db="EMBL/GenBank/DDBJ databases">
        <title>A de novo genome assembly of Solanum verrucosum Schlechtendal, a Mexican diploid species geographically isolated from the other diploid A-genome species in potato relatives.</title>
        <authorList>
            <person name="Hosaka K."/>
        </authorList>
    </citation>
    <scope>NUCLEOTIDE SEQUENCE</scope>
    <source>
        <tissue evidence="2">Young leaves</tissue>
    </source>
</reference>
<evidence type="ECO:0008006" key="4">
    <source>
        <dbReference type="Google" id="ProtNLM"/>
    </source>
</evidence>
<organism evidence="2 3">
    <name type="scientific">Solanum verrucosum</name>
    <dbReference type="NCBI Taxonomy" id="315347"/>
    <lineage>
        <taxon>Eukaryota</taxon>
        <taxon>Viridiplantae</taxon>
        <taxon>Streptophyta</taxon>
        <taxon>Embryophyta</taxon>
        <taxon>Tracheophyta</taxon>
        <taxon>Spermatophyta</taxon>
        <taxon>Magnoliopsida</taxon>
        <taxon>eudicotyledons</taxon>
        <taxon>Gunneridae</taxon>
        <taxon>Pentapetalae</taxon>
        <taxon>asterids</taxon>
        <taxon>lamiids</taxon>
        <taxon>Solanales</taxon>
        <taxon>Solanaceae</taxon>
        <taxon>Solanoideae</taxon>
        <taxon>Solaneae</taxon>
        <taxon>Solanum</taxon>
    </lineage>
</organism>
<dbReference type="Proteomes" id="UP001234989">
    <property type="component" value="Chromosome 1"/>
</dbReference>
<dbReference type="AlphaFoldDB" id="A0AAF0Q0D5"/>
<evidence type="ECO:0000313" key="3">
    <source>
        <dbReference type="Proteomes" id="UP001234989"/>
    </source>
</evidence>
<accession>A0AAF0Q0D5</accession>
<protein>
    <recommendedName>
        <fullName evidence="4">Auxin-induced SAUR</fullName>
    </recommendedName>
</protein>
<gene>
    <name evidence="2" type="ORF">MTR67_006560</name>
</gene>
<dbReference type="GO" id="GO:0009733">
    <property type="term" value="P:response to auxin"/>
    <property type="evidence" value="ECO:0007669"/>
    <property type="project" value="InterPro"/>
</dbReference>
<name>A0AAF0Q0D5_SOLVR</name>
<evidence type="ECO:0000313" key="2">
    <source>
        <dbReference type="EMBL" id="WMV13175.1"/>
    </source>
</evidence>
<sequence>MAILRMIKKSSATRDIPKGHFTVYVGETQKKRFVIPISFLSEPLFQDLLNQAEDEFGFEHPMGETIAVSRLHHSAEDISWEIPQQSSHQCDQSFTPSCGDGYFCDESALEQSPENLNNQYTVLSVTSGVLHFVGDSLVPDTIDKNFPEGAKVLQQVDKKFIPIVASTAPDITDQKSSTTRDIPKGHFAVYVGEMQKKRFVIPISFLSEPLFQDLLSQSEEEFGFDHPMGGVTIPCSEDLFIDLTSRLRK</sequence>
<evidence type="ECO:0000256" key="1">
    <source>
        <dbReference type="ARBA" id="ARBA00006974"/>
    </source>
</evidence>
<dbReference type="InterPro" id="IPR003676">
    <property type="entry name" value="SAUR_fam"/>
</dbReference>
<dbReference type="Pfam" id="PF02519">
    <property type="entry name" value="Auxin_inducible"/>
    <property type="match status" value="2"/>
</dbReference>
<keyword evidence="3" id="KW-1185">Reference proteome</keyword>
<proteinExistence type="inferred from homology"/>